<comment type="caution">
    <text evidence="2">The sequence shown here is derived from an EMBL/GenBank/DDBJ whole genome shotgun (WGS) entry which is preliminary data.</text>
</comment>
<reference evidence="2 3" key="1">
    <citation type="submission" date="2021-12" db="EMBL/GenBank/DDBJ databases">
        <title>High titer production of polyol ester of fatty acids by Rhodotorula paludigena BS15 towards product separation-free biomass refinery.</title>
        <authorList>
            <person name="Mano J."/>
            <person name="Ono H."/>
            <person name="Tanaka T."/>
            <person name="Naito K."/>
            <person name="Sushida H."/>
            <person name="Ike M."/>
            <person name="Tokuyasu K."/>
            <person name="Kitaoka M."/>
        </authorList>
    </citation>
    <scope>NUCLEOTIDE SEQUENCE [LARGE SCALE GENOMIC DNA]</scope>
    <source>
        <strain evidence="2 3">BS15</strain>
    </source>
</reference>
<organism evidence="2 3">
    <name type="scientific">Rhodotorula paludigena</name>
    <dbReference type="NCBI Taxonomy" id="86838"/>
    <lineage>
        <taxon>Eukaryota</taxon>
        <taxon>Fungi</taxon>
        <taxon>Dikarya</taxon>
        <taxon>Basidiomycota</taxon>
        <taxon>Pucciniomycotina</taxon>
        <taxon>Microbotryomycetes</taxon>
        <taxon>Sporidiobolales</taxon>
        <taxon>Sporidiobolaceae</taxon>
        <taxon>Rhodotorula</taxon>
    </lineage>
</organism>
<sequence>MRFRIFCTDPALCQACGLQIHLITKKYLKILHTKGTRYYQVIGHQNESYEIGDVVIMRKWRKSELQGGDGFTSKAALTDWENHTNLWRIDHLNKYGFMSLESCLLDGSITKMDGYSELPQVIQRYTRAVVKTAKANASPTDVIDQARQDGCDDRTIACLQAFQNNTDDLIAPMLPWSKDFDGKLFKRAKRSLSADEIKGHWWRSGDSDFQASDFVNFLKLDADTVNAALDLLEARMPGFNVHDKEVPQLEKLGVEFEAKAKIGSKRPSTSGEKPAKKQKVVRDYSSSDEDSGPSKLAPLSNKGKGRATDNDSSETDDLNKDVNIGTPDSAFHDFK</sequence>
<evidence type="ECO:0000313" key="3">
    <source>
        <dbReference type="Proteomes" id="UP001342314"/>
    </source>
</evidence>
<protein>
    <submittedName>
        <fullName evidence="2">Uncharacterized protein</fullName>
    </submittedName>
</protein>
<evidence type="ECO:0000313" key="2">
    <source>
        <dbReference type="EMBL" id="GJN90076.1"/>
    </source>
</evidence>
<evidence type="ECO:0000256" key="1">
    <source>
        <dbReference type="SAM" id="MobiDB-lite"/>
    </source>
</evidence>
<dbReference type="EMBL" id="BQKY01000006">
    <property type="protein sequence ID" value="GJN90076.1"/>
    <property type="molecule type" value="Genomic_DNA"/>
</dbReference>
<name>A0AAV5GBX6_9BASI</name>
<gene>
    <name evidence="2" type="ORF">Rhopal_003074-T1</name>
</gene>
<keyword evidence="3" id="KW-1185">Reference proteome</keyword>
<feature type="region of interest" description="Disordered" evidence="1">
    <location>
        <begin position="261"/>
        <end position="335"/>
    </location>
</feature>
<proteinExistence type="predicted"/>
<dbReference type="AlphaFoldDB" id="A0AAV5GBX6"/>
<dbReference type="Proteomes" id="UP001342314">
    <property type="component" value="Unassembled WGS sequence"/>
</dbReference>
<accession>A0AAV5GBX6</accession>